<dbReference type="InterPro" id="IPR002641">
    <property type="entry name" value="PNPLA_dom"/>
</dbReference>
<feature type="region of interest" description="Disordered" evidence="2">
    <location>
        <begin position="642"/>
        <end position="661"/>
    </location>
</feature>
<evidence type="ECO:0000256" key="3">
    <source>
        <dbReference type="SAM" id="SignalP"/>
    </source>
</evidence>
<dbReference type="PROSITE" id="PS51635">
    <property type="entry name" value="PNPLA"/>
    <property type="match status" value="1"/>
</dbReference>
<evidence type="ECO:0000256" key="1">
    <source>
        <dbReference type="PROSITE-ProRule" id="PRU01161"/>
    </source>
</evidence>
<keyword evidence="6" id="KW-1185">Reference proteome</keyword>
<keyword evidence="1" id="KW-0442">Lipid degradation</keyword>
<organism evidence="5 6">
    <name type="scientific">Nitzschia inconspicua</name>
    <dbReference type="NCBI Taxonomy" id="303405"/>
    <lineage>
        <taxon>Eukaryota</taxon>
        <taxon>Sar</taxon>
        <taxon>Stramenopiles</taxon>
        <taxon>Ochrophyta</taxon>
        <taxon>Bacillariophyta</taxon>
        <taxon>Bacillariophyceae</taxon>
        <taxon>Bacillariophycidae</taxon>
        <taxon>Bacillariales</taxon>
        <taxon>Bacillariaceae</taxon>
        <taxon>Nitzschia</taxon>
    </lineage>
</organism>
<evidence type="ECO:0000313" key="5">
    <source>
        <dbReference type="EMBL" id="KAG7345176.1"/>
    </source>
</evidence>
<feature type="short sequence motif" description="GXSXG" evidence="1">
    <location>
        <begin position="240"/>
        <end position="244"/>
    </location>
</feature>
<proteinExistence type="predicted"/>
<dbReference type="EMBL" id="JAGRRH010000022">
    <property type="protein sequence ID" value="KAG7345176.1"/>
    <property type="molecule type" value="Genomic_DNA"/>
</dbReference>
<comment type="caution">
    <text evidence="1">Lacks conserved residue(s) required for the propagation of feature annotation.</text>
</comment>
<reference evidence="5" key="2">
    <citation type="submission" date="2021-04" db="EMBL/GenBank/DDBJ databases">
        <authorList>
            <person name="Podell S."/>
        </authorList>
    </citation>
    <scope>NUCLEOTIDE SEQUENCE</scope>
    <source>
        <strain evidence="5">Hildebrandi</strain>
    </source>
</reference>
<keyword evidence="1" id="KW-0378">Hydrolase</keyword>
<evidence type="ECO:0000259" key="4">
    <source>
        <dbReference type="PROSITE" id="PS51635"/>
    </source>
</evidence>
<dbReference type="Pfam" id="PF01734">
    <property type="entry name" value="Patatin"/>
    <property type="match status" value="1"/>
</dbReference>
<evidence type="ECO:0000256" key="2">
    <source>
        <dbReference type="SAM" id="MobiDB-lite"/>
    </source>
</evidence>
<dbReference type="InterPro" id="IPR050301">
    <property type="entry name" value="NTE"/>
</dbReference>
<reference evidence="5" key="1">
    <citation type="journal article" date="2021" name="Sci. Rep.">
        <title>Diploid genomic architecture of Nitzschia inconspicua, an elite biomass production diatom.</title>
        <authorList>
            <person name="Oliver A."/>
            <person name="Podell S."/>
            <person name="Pinowska A."/>
            <person name="Traller J.C."/>
            <person name="Smith S.R."/>
            <person name="McClure R."/>
            <person name="Beliaev A."/>
            <person name="Bohutskyi P."/>
            <person name="Hill E.A."/>
            <person name="Rabines A."/>
            <person name="Zheng H."/>
            <person name="Allen L.Z."/>
            <person name="Kuo A."/>
            <person name="Grigoriev I.V."/>
            <person name="Allen A.E."/>
            <person name="Hazlebeck D."/>
            <person name="Allen E.E."/>
        </authorList>
    </citation>
    <scope>NUCLEOTIDE SEQUENCE</scope>
    <source>
        <strain evidence="5">Hildebrandi</strain>
    </source>
</reference>
<gene>
    <name evidence="5" type="ORF">IV203_032707</name>
</gene>
<dbReference type="OrthoDB" id="45309at2759"/>
<dbReference type="GO" id="GO:0016298">
    <property type="term" value="F:lipase activity"/>
    <property type="evidence" value="ECO:0007669"/>
    <property type="project" value="UniProtKB-ARBA"/>
</dbReference>
<protein>
    <submittedName>
        <fullName evidence="5">Patatin-like phospholipase</fullName>
    </submittedName>
</protein>
<keyword evidence="3" id="KW-0732">Signal</keyword>
<evidence type="ECO:0000313" key="6">
    <source>
        <dbReference type="Proteomes" id="UP000693970"/>
    </source>
</evidence>
<feature type="active site" description="Proton acceptor" evidence="1">
    <location>
        <position position="422"/>
    </location>
</feature>
<keyword evidence="1" id="KW-0443">Lipid metabolism</keyword>
<dbReference type="GO" id="GO:0016042">
    <property type="term" value="P:lipid catabolic process"/>
    <property type="evidence" value="ECO:0007669"/>
    <property type="project" value="UniProtKB-UniRule"/>
</dbReference>
<dbReference type="PANTHER" id="PTHR14226">
    <property type="entry name" value="NEUROPATHY TARGET ESTERASE/SWISS CHEESE D.MELANOGASTER"/>
    <property type="match status" value="1"/>
</dbReference>
<comment type="caution">
    <text evidence="5">The sequence shown here is derived from an EMBL/GenBank/DDBJ whole genome shotgun (WGS) entry which is preliminary data.</text>
</comment>
<feature type="domain" description="PNPLA" evidence="4">
    <location>
        <begin position="207"/>
        <end position="435"/>
    </location>
</feature>
<accession>A0A9K3PFP3</accession>
<sequence length="661" mass="74313">MKSEFTMLICFLAATLQVYAFGLEGRHINRFSAIPMYALSKPRSHRPSIHSEDPSSPHGSWLRKIRLRRRNGATVSKNKFTSIRHNETKETRQRKYTKVNGLVEITTVAEFERYWYGEDPQNHIEIHGNKDKSSTKRNPRDYLNLLKRLSIVGDTQIIGSKDHPHVVHPVVKVLHKRRRALQQKPTAINDGSSSGNALNKDGNKVALVVEGGGMRGCISAGMVCALHHLGLEDTVDVVYGSSAGAVVAAYFCSRQVPWFGPEVYYDQLTTAGEKFIDLKRLLRSLGFGLVDPRLFKDVLLRPENGKPLLNLEYLVGTTMQDAKPLDFKAFKVRQKVQPLKVVATALQSERAVMLSEEGGHFETLEDLCSSLHASCLLPGIAGPVMNVLKDPKKRKTESVQKPTFMLQNDFQSDYNEYEPLGDAILTSPIPYDLAIKDGATHVIAIRSSPDGHNLMAGSAVRCMWESLIFRRFFLRKNNFPGMFQRLQHEYQHQRIYATSILELNQAAAVASFTEQEQDRMPHQILTIALEPGKGEVSHLETSREAIFEGVRQGFARAFDALVEDPLLRGQGYHVAKRYFPDEILDYIPEEIGAVLSETRHKKSGGSAFEHFIYSNKIHPKTWDDAGMNEVLLHQYNKEAATQFTDNSEMTSDPGVLTPSLS</sequence>
<feature type="signal peptide" evidence="3">
    <location>
        <begin position="1"/>
        <end position="20"/>
    </location>
</feature>
<feature type="active site" description="Nucleophile" evidence="1">
    <location>
        <position position="242"/>
    </location>
</feature>
<dbReference type="GO" id="GO:0052689">
    <property type="term" value="F:carboxylic ester hydrolase activity"/>
    <property type="evidence" value="ECO:0007669"/>
    <property type="project" value="UniProtKB-ARBA"/>
</dbReference>
<feature type="short sequence motif" description="GXGXXG" evidence="1">
    <location>
        <begin position="211"/>
        <end position="216"/>
    </location>
</feature>
<feature type="chain" id="PRO_5039886203" evidence="3">
    <location>
        <begin position="21"/>
        <end position="661"/>
    </location>
</feature>
<name>A0A9K3PFP3_9STRA</name>
<dbReference type="Proteomes" id="UP000693970">
    <property type="component" value="Unassembled WGS sequence"/>
</dbReference>
<dbReference type="PANTHER" id="PTHR14226:SF64">
    <property type="entry name" value="PNPLA DOMAIN-CONTAINING PROTEIN"/>
    <property type="match status" value="1"/>
</dbReference>
<dbReference type="AlphaFoldDB" id="A0A9K3PFP3"/>